<name>A0A6G9Y4C3_9NOCA</name>
<dbReference type="RefSeq" id="WP_167471263.1">
    <property type="nucleotide sequence ID" value="NZ_CP046172.1"/>
</dbReference>
<keyword evidence="2" id="KW-1185">Reference proteome</keyword>
<dbReference type="AlphaFoldDB" id="A0A6G9Y4C3"/>
<reference evidence="1 2" key="1">
    <citation type="journal article" date="2019" name="ACS Chem. Biol.">
        <title>Identification and Mobilization of a Cryptic Antibiotic Biosynthesis Gene Locus from a Human-Pathogenic Nocardia Isolate.</title>
        <authorList>
            <person name="Herisse M."/>
            <person name="Ishida K."/>
            <person name="Porter J.L."/>
            <person name="Howden B."/>
            <person name="Hertweck C."/>
            <person name="Stinear T.P."/>
            <person name="Pidot S.J."/>
        </authorList>
    </citation>
    <scope>NUCLEOTIDE SEQUENCE [LARGE SCALE GENOMIC DNA]</scope>
    <source>
        <strain evidence="1 2">AUSMDU00012717</strain>
    </source>
</reference>
<organism evidence="1 2">
    <name type="scientific">Nocardia arthritidis</name>
    <dbReference type="NCBI Taxonomy" id="228602"/>
    <lineage>
        <taxon>Bacteria</taxon>
        <taxon>Bacillati</taxon>
        <taxon>Actinomycetota</taxon>
        <taxon>Actinomycetes</taxon>
        <taxon>Mycobacteriales</taxon>
        <taxon>Nocardiaceae</taxon>
        <taxon>Nocardia</taxon>
    </lineage>
</organism>
<sequence>MTEVNFTVTDVFDIQTRDGLLVAGQLVSGEITAGDVLRNATTGKPVTVLGVEFHSSREPGRFTLIIDRRDHAHIQVGQHLEGPR</sequence>
<dbReference type="InterPro" id="IPR009000">
    <property type="entry name" value="Transl_B-barrel_sf"/>
</dbReference>
<gene>
    <name evidence="1" type="ORF">F5544_00055</name>
</gene>
<dbReference type="EMBL" id="CP046172">
    <property type="protein sequence ID" value="QIS07947.1"/>
    <property type="molecule type" value="Genomic_DNA"/>
</dbReference>
<proteinExistence type="predicted"/>
<evidence type="ECO:0000313" key="1">
    <source>
        <dbReference type="EMBL" id="QIS07947.1"/>
    </source>
</evidence>
<evidence type="ECO:0000313" key="2">
    <source>
        <dbReference type="Proteomes" id="UP000503540"/>
    </source>
</evidence>
<dbReference type="Proteomes" id="UP000503540">
    <property type="component" value="Chromosome"/>
</dbReference>
<protein>
    <recommendedName>
        <fullName evidence="3">Translation elongation factor EFTu-like domain-containing protein</fullName>
    </recommendedName>
</protein>
<dbReference type="KEGG" id="nah:F5544_00055"/>
<dbReference type="Gene3D" id="2.40.30.10">
    <property type="entry name" value="Translation factors"/>
    <property type="match status" value="1"/>
</dbReference>
<evidence type="ECO:0008006" key="3">
    <source>
        <dbReference type="Google" id="ProtNLM"/>
    </source>
</evidence>
<accession>A0A6G9Y4C3</accession>
<dbReference type="SUPFAM" id="SSF50447">
    <property type="entry name" value="Translation proteins"/>
    <property type="match status" value="1"/>
</dbReference>